<dbReference type="AlphaFoldDB" id="A0A4U5MKN0"/>
<dbReference type="OrthoDB" id="5876145at2759"/>
<reference evidence="3 4" key="1">
    <citation type="journal article" date="2015" name="Genome Biol.">
        <title>Comparative genomics of Steinernema reveals deeply conserved gene regulatory networks.</title>
        <authorList>
            <person name="Dillman A.R."/>
            <person name="Macchietto M."/>
            <person name="Porter C.F."/>
            <person name="Rogers A."/>
            <person name="Williams B."/>
            <person name="Antoshechkin I."/>
            <person name="Lee M.M."/>
            <person name="Goodwin Z."/>
            <person name="Lu X."/>
            <person name="Lewis E.E."/>
            <person name="Goodrich-Blair H."/>
            <person name="Stock S.P."/>
            <person name="Adams B.J."/>
            <person name="Sternberg P.W."/>
            <person name="Mortazavi A."/>
        </authorList>
    </citation>
    <scope>NUCLEOTIDE SEQUENCE [LARGE SCALE GENOMIC DNA]</scope>
    <source>
        <strain evidence="3 4">ALL</strain>
    </source>
</reference>
<feature type="compositionally biased region" description="Polar residues" evidence="1">
    <location>
        <begin position="39"/>
        <end position="49"/>
    </location>
</feature>
<gene>
    <name evidence="3" type="ORF">L596_022067</name>
</gene>
<keyword evidence="2" id="KW-0472">Membrane</keyword>
<protein>
    <submittedName>
        <fullName evidence="3">Uncharacterized protein</fullName>
    </submittedName>
</protein>
<sequence length="201" mass="22213">MVVMFAAFLASFGCGTLILYGIICCGKKRKTQRSKEPGGNNSKPQTSKESGASAPMAPPGATTSGTPTAVSPDSRDENSPVPSPSAEKRDCELKPKQMPLNEKEEMIARGQKTSKNDYPTMEDVLSDWNSDSNDGDEKEKKKSKSDDKGKKERKKKKHGPRRKKSHKNSLKERSRKSHKSKRGKRKARKKETNSKSDESGD</sequence>
<keyword evidence="2" id="KW-1133">Transmembrane helix</keyword>
<keyword evidence="4" id="KW-1185">Reference proteome</keyword>
<comment type="caution">
    <text evidence="3">The sequence shown here is derived from an EMBL/GenBank/DDBJ whole genome shotgun (WGS) entry which is preliminary data.</text>
</comment>
<evidence type="ECO:0000256" key="2">
    <source>
        <dbReference type="SAM" id="Phobius"/>
    </source>
</evidence>
<dbReference type="Proteomes" id="UP000298663">
    <property type="component" value="Unassembled WGS sequence"/>
</dbReference>
<name>A0A4U5MKN0_STECR</name>
<feature type="compositionally biased region" description="Low complexity" evidence="1">
    <location>
        <begin position="50"/>
        <end position="72"/>
    </location>
</feature>
<keyword evidence="2" id="KW-0812">Transmembrane</keyword>
<evidence type="ECO:0000256" key="1">
    <source>
        <dbReference type="SAM" id="MobiDB-lite"/>
    </source>
</evidence>
<feature type="region of interest" description="Disordered" evidence="1">
    <location>
        <begin position="30"/>
        <end position="201"/>
    </location>
</feature>
<feature type="compositionally biased region" description="Basic and acidic residues" evidence="1">
    <location>
        <begin position="135"/>
        <end position="150"/>
    </location>
</feature>
<evidence type="ECO:0000313" key="3">
    <source>
        <dbReference type="EMBL" id="TKR69988.1"/>
    </source>
</evidence>
<evidence type="ECO:0000313" key="4">
    <source>
        <dbReference type="Proteomes" id="UP000298663"/>
    </source>
</evidence>
<accession>A0A4U5MKN0</accession>
<dbReference type="EMBL" id="AZBU02000007">
    <property type="protein sequence ID" value="TKR69988.1"/>
    <property type="molecule type" value="Genomic_DNA"/>
</dbReference>
<organism evidence="3 4">
    <name type="scientific">Steinernema carpocapsae</name>
    <name type="common">Entomopathogenic nematode</name>
    <dbReference type="NCBI Taxonomy" id="34508"/>
    <lineage>
        <taxon>Eukaryota</taxon>
        <taxon>Metazoa</taxon>
        <taxon>Ecdysozoa</taxon>
        <taxon>Nematoda</taxon>
        <taxon>Chromadorea</taxon>
        <taxon>Rhabditida</taxon>
        <taxon>Tylenchina</taxon>
        <taxon>Panagrolaimomorpha</taxon>
        <taxon>Strongyloidoidea</taxon>
        <taxon>Steinernematidae</taxon>
        <taxon>Steinernema</taxon>
    </lineage>
</organism>
<reference evidence="3 4" key="2">
    <citation type="journal article" date="2019" name="G3 (Bethesda)">
        <title>Hybrid Assembly of the Genome of the Entomopathogenic Nematode Steinernema carpocapsae Identifies the X-Chromosome.</title>
        <authorList>
            <person name="Serra L."/>
            <person name="Macchietto M."/>
            <person name="Macias-Munoz A."/>
            <person name="McGill C.J."/>
            <person name="Rodriguez I.M."/>
            <person name="Rodriguez B."/>
            <person name="Murad R."/>
            <person name="Mortazavi A."/>
        </authorList>
    </citation>
    <scope>NUCLEOTIDE SEQUENCE [LARGE SCALE GENOMIC DNA]</scope>
    <source>
        <strain evidence="3 4">ALL</strain>
    </source>
</reference>
<feature type="transmembrane region" description="Helical" evidence="2">
    <location>
        <begin position="6"/>
        <end position="25"/>
    </location>
</feature>
<feature type="compositionally biased region" description="Basic and acidic residues" evidence="1">
    <location>
        <begin position="86"/>
        <end position="107"/>
    </location>
</feature>
<proteinExistence type="predicted"/>
<feature type="compositionally biased region" description="Basic and acidic residues" evidence="1">
    <location>
        <begin position="190"/>
        <end position="201"/>
    </location>
</feature>
<feature type="compositionally biased region" description="Basic residues" evidence="1">
    <location>
        <begin position="151"/>
        <end position="189"/>
    </location>
</feature>